<accession>A9UXV4</accession>
<reference evidence="1 2" key="1">
    <citation type="journal article" date="2008" name="Nature">
        <title>The genome of the choanoflagellate Monosiga brevicollis and the origin of metazoans.</title>
        <authorList>
            <consortium name="JGI Sequencing"/>
            <person name="King N."/>
            <person name="Westbrook M.J."/>
            <person name="Young S.L."/>
            <person name="Kuo A."/>
            <person name="Abedin M."/>
            <person name="Chapman J."/>
            <person name="Fairclough S."/>
            <person name="Hellsten U."/>
            <person name="Isogai Y."/>
            <person name="Letunic I."/>
            <person name="Marr M."/>
            <person name="Pincus D."/>
            <person name="Putnam N."/>
            <person name="Rokas A."/>
            <person name="Wright K.J."/>
            <person name="Zuzow R."/>
            <person name="Dirks W."/>
            <person name="Good M."/>
            <person name="Goodstein D."/>
            <person name="Lemons D."/>
            <person name="Li W."/>
            <person name="Lyons J.B."/>
            <person name="Morris A."/>
            <person name="Nichols S."/>
            <person name="Richter D.J."/>
            <person name="Salamov A."/>
            <person name="Bork P."/>
            <person name="Lim W.A."/>
            <person name="Manning G."/>
            <person name="Miller W.T."/>
            <person name="McGinnis W."/>
            <person name="Shapiro H."/>
            <person name="Tjian R."/>
            <person name="Grigoriev I.V."/>
            <person name="Rokhsar D."/>
        </authorList>
    </citation>
    <scope>NUCLEOTIDE SEQUENCE [LARGE SCALE GENOMIC DNA]</scope>
    <source>
        <strain evidence="2">MX1 / ATCC 50154</strain>
    </source>
</reference>
<dbReference type="GeneID" id="5890448"/>
<proteinExistence type="predicted"/>
<dbReference type="InterPro" id="IPR036086">
    <property type="entry name" value="ParB/Sulfiredoxin_sf"/>
</dbReference>
<dbReference type="InParanoid" id="A9UXV4"/>
<name>A9UXV4_MONBE</name>
<dbReference type="Gene3D" id="1.10.8.10">
    <property type="entry name" value="DNA helicase RuvA subunit, C-terminal domain"/>
    <property type="match status" value="1"/>
</dbReference>
<dbReference type="CDD" id="cd16390">
    <property type="entry name" value="ParB_N_Srx_like"/>
    <property type="match status" value="1"/>
</dbReference>
<evidence type="ECO:0000313" key="2">
    <source>
        <dbReference type="Proteomes" id="UP000001357"/>
    </source>
</evidence>
<dbReference type="InterPro" id="IPR014956">
    <property type="entry name" value="ParBc_2"/>
</dbReference>
<keyword evidence="2" id="KW-1185">Reference proteome</keyword>
<organism evidence="1 2">
    <name type="scientific">Monosiga brevicollis</name>
    <name type="common">Choanoflagellate</name>
    <dbReference type="NCBI Taxonomy" id="81824"/>
    <lineage>
        <taxon>Eukaryota</taxon>
        <taxon>Choanoflagellata</taxon>
        <taxon>Craspedida</taxon>
        <taxon>Salpingoecidae</taxon>
        <taxon>Monosiga</taxon>
    </lineage>
</organism>
<dbReference type="AlphaFoldDB" id="A9UXV4"/>
<dbReference type="KEGG" id="mbr:MONBRDRAFT_7636"/>
<dbReference type="Pfam" id="PF08857">
    <property type="entry name" value="ParBc_2"/>
    <property type="match status" value="1"/>
</dbReference>
<gene>
    <name evidence="1" type="ORF">MONBRDRAFT_7636</name>
</gene>
<sequence>MSPADIDNSLRFVAINVQANFATDNLPEFFRRMVELNKIWLYDETNMRLLNPHTMPTNITHLVNNPYRSLAWAVRNNAGYGKTDESFADFVWARFFASYNLLPKPNSTGAANPSYCDLNPYNIAFCYPRDAEYIGAGKPELFWFSYSW</sequence>
<dbReference type="Proteomes" id="UP000001357">
    <property type="component" value="Unassembled WGS sequence"/>
</dbReference>
<dbReference type="EMBL" id="CH991549">
    <property type="protein sequence ID" value="EDQ89911.1"/>
    <property type="molecule type" value="Genomic_DNA"/>
</dbReference>
<evidence type="ECO:0000313" key="1">
    <source>
        <dbReference type="EMBL" id="EDQ89911.1"/>
    </source>
</evidence>
<dbReference type="SUPFAM" id="SSF110849">
    <property type="entry name" value="ParB/Sulfiredoxin"/>
    <property type="match status" value="1"/>
</dbReference>
<dbReference type="RefSeq" id="XP_001745333.1">
    <property type="nucleotide sequence ID" value="XM_001745281.1"/>
</dbReference>
<protein>
    <submittedName>
        <fullName evidence="1">Uncharacterized protein</fullName>
    </submittedName>
</protein>
<dbReference type="Gene3D" id="3.90.1530.10">
    <property type="entry name" value="Conserved hypothetical protein from pyrococcus furiosus pfu- 392566-001, ParB domain"/>
    <property type="match status" value="1"/>
</dbReference>